<dbReference type="Proteomes" id="UP000729402">
    <property type="component" value="Unassembled WGS sequence"/>
</dbReference>
<sequence>MFEDLVDFLKEIGRSFCCGVGINDWFSPCSSVLTGAIGLGELEMSRFVKVASRFFLVEEDNGCGDDDGDYHYLDACFLCKWDITFNRHIFMYSDDCRRDQMDMDATLAAVRRELGYGGGPRGDHVAPTVADLTMHATPAVSG</sequence>
<dbReference type="InterPro" id="IPR007650">
    <property type="entry name" value="Zf-FLZ_dom"/>
</dbReference>
<reference evidence="4" key="2">
    <citation type="submission" date="2021-02" db="EMBL/GenBank/DDBJ databases">
        <authorList>
            <person name="Kimball J.A."/>
            <person name="Haas M.W."/>
            <person name="Macchietto M."/>
            <person name="Kono T."/>
            <person name="Duquette J."/>
            <person name="Shao M."/>
        </authorList>
    </citation>
    <scope>NUCLEOTIDE SEQUENCE</scope>
    <source>
        <tissue evidence="4">Fresh leaf tissue</tissue>
    </source>
</reference>
<protein>
    <recommendedName>
        <fullName evidence="3">FLZ-type domain-containing protein</fullName>
    </recommendedName>
</protein>
<keyword evidence="5" id="KW-1185">Reference proteome</keyword>
<organism evidence="4 5">
    <name type="scientific">Zizania palustris</name>
    <name type="common">Northern wild rice</name>
    <dbReference type="NCBI Taxonomy" id="103762"/>
    <lineage>
        <taxon>Eukaryota</taxon>
        <taxon>Viridiplantae</taxon>
        <taxon>Streptophyta</taxon>
        <taxon>Embryophyta</taxon>
        <taxon>Tracheophyta</taxon>
        <taxon>Spermatophyta</taxon>
        <taxon>Magnoliopsida</taxon>
        <taxon>Liliopsida</taxon>
        <taxon>Poales</taxon>
        <taxon>Poaceae</taxon>
        <taxon>BOP clade</taxon>
        <taxon>Oryzoideae</taxon>
        <taxon>Oryzeae</taxon>
        <taxon>Zizaniinae</taxon>
        <taxon>Zizania</taxon>
    </lineage>
</organism>
<comment type="similarity">
    <text evidence="1">Belongs to the FLZ family.</text>
</comment>
<comment type="caution">
    <text evidence="4">The sequence shown here is derived from an EMBL/GenBank/DDBJ whole genome shotgun (WGS) entry which is preliminary data.</text>
</comment>
<dbReference type="AlphaFoldDB" id="A0A8J5WSZ7"/>
<keyword evidence="2" id="KW-0479">Metal-binding</keyword>
<dbReference type="OrthoDB" id="1925036at2759"/>
<name>A0A8J5WSZ7_ZIZPA</name>
<gene>
    <name evidence="4" type="ORF">GUJ93_ZPchr0013g34462</name>
</gene>
<accession>A0A8J5WSZ7</accession>
<evidence type="ECO:0000256" key="1">
    <source>
        <dbReference type="ARBA" id="ARBA00009374"/>
    </source>
</evidence>
<evidence type="ECO:0000256" key="2">
    <source>
        <dbReference type="ARBA" id="ARBA00022723"/>
    </source>
</evidence>
<evidence type="ECO:0000259" key="3">
    <source>
        <dbReference type="Pfam" id="PF04570"/>
    </source>
</evidence>
<dbReference type="Pfam" id="PF04570">
    <property type="entry name" value="zf-FLZ"/>
    <property type="match status" value="1"/>
</dbReference>
<dbReference type="EMBL" id="JAAALK010000079">
    <property type="protein sequence ID" value="KAG8096368.1"/>
    <property type="molecule type" value="Genomic_DNA"/>
</dbReference>
<evidence type="ECO:0000313" key="4">
    <source>
        <dbReference type="EMBL" id="KAG8096368.1"/>
    </source>
</evidence>
<dbReference type="GO" id="GO:0046872">
    <property type="term" value="F:metal ion binding"/>
    <property type="evidence" value="ECO:0007669"/>
    <property type="project" value="UniProtKB-KW"/>
</dbReference>
<evidence type="ECO:0000313" key="5">
    <source>
        <dbReference type="Proteomes" id="UP000729402"/>
    </source>
</evidence>
<reference evidence="4" key="1">
    <citation type="journal article" date="2021" name="bioRxiv">
        <title>Whole Genome Assembly and Annotation of Northern Wild Rice, Zizania palustris L., Supports a Whole Genome Duplication in the Zizania Genus.</title>
        <authorList>
            <person name="Haas M."/>
            <person name="Kono T."/>
            <person name="Macchietto M."/>
            <person name="Millas R."/>
            <person name="McGilp L."/>
            <person name="Shao M."/>
            <person name="Duquette J."/>
            <person name="Hirsch C.N."/>
            <person name="Kimball J."/>
        </authorList>
    </citation>
    <scope>NUCLEOTIDE SEQUENCE</scope>
    <source>
        <tissue evidence="4">Fresh leaf tissue</tissue>
    </source>
</reference>
<proteinExistence type="inferred from homology"/>
<feature type="domain" description="FLZ-type" evidence="3">
    <location>
        <begin position="66"/>
        <end position="105"/>
    </location>
</feature>